<dbReference type="RefSeq" id="WP_046147514.1">
    <property type="nucleotide sequence ID" value="NZ_KQ033913.1"/>
</dbReference>
<organism evidence="3 4">
    <name type="scientific">Parabacteroides goldsteinii DSM 19448 = WAL 12034</name>
    <dbReference type="NCBI Taxonomy" id="927665"/>
    <lineage>
        <taxon>Bacteria</taxon>
        <taxon>Pseudomonadati</taxon>
        <taxon>Bacteroidota</taxon>
        <taxon>Bacteroidia</taxon>
        <taxon>Bacteroidales</taxon>
        <taxon>Tannerellaceae</taxon>
        <taxon>Parabacteroides</taxon>
    </lineage>
</organism>
<dbReference type="PATRIC" id="fig|927665.4.peg.4677"/>
<comment type="caution">
    <text evidence="3">The sequence shown here is derived from an EMBL/GenBank/DDBJ whole genome shotgun (WGS) entry which is preliminary data.</text>
</comment>
<evidence type="ECO:0000313" key="4">
    <source>
        <dbReference type="Proteomes" id="UP000033047"/>
    </source>
</evidence>
<dbReference type="HOGENOM" id="CLU_439949_0_0_10"/>
<gene>
    <name evidence="3" type="ORF">HMPREF1535_04558</name>
</gene>
<dbReference type="Gene3D" id="3.60.40.10">
    <property type="entry name" value="PPM-type phosphatase domain"/>
    <property type="match status" value="1"/>
</dbReference>
<sequence>MNKYYIKSIEGASHKESGLPCQDSSMCETFDNNQACIIAISDGHGSQTYVRSHIGSSLACQIAIKETKQFVSDYYDTLASKGTVSYSPDFGIELDPFFSNLFTSIHDQWHEAIKNDAKTNPFSREEKRKLGASNIKLAYGCTLIVAVKTKDFTFAYHLGDGRLFTISYSGEWKQSVPWDSACEDNITTSLCESNPVNRFRFFLDSTNNQPYAIFMCSDGIEDCYGGSHDGNFKSERLIVDYEEVLRCYLQDEDFDKACCDFLDYQSNKFSHDDMSIAFIIDDVYNLQNKWLQLTELHRMVYEIKSTYGLLKSQIKDYYNRITNVQANIDNCANEIKRIQAQLDDAENNLKNLGTKQETESKCVEAASRFNIKIGEFQTDVKKYCEVFNECTDSTLSFRRKLTDDVLNAITNMLVLIRNDISEKRDSDSILVGEIEQIKEKINKLNEQKMVAELDLEKEIGKLKNLRDKKKQIEQEAENYKTEKELDINKYTEDAKKIKADIQQCFPTQVDRDDSVKVLNISKYTCKAPEDYITIVIQSGQISGAYNGSNNFEISREEFNNLLLKIKDTVYSEYNLTSEYIVIMEPYNDKENRGPKYISLEKEEAIEIWEMCLTLSQNHTTI</sequence>
<proteinExistence type="predicted"/>
<dbReference type="SUPFAM" id="SSF81606">
    <property type="entry name" value="PP2C-like"/>
    <property type="match status" value="1"/>
</dbReference>
<dbReference type="STRING" id="927665.HMPREF1535_04558"/>
<evidence type="ECO:0000313" key="3">
    <source>
        <dbReference type="EMBL" id="KKB47701.1"/>
    </source>
</evidence>
<feature type="coiled-coil region" evidence="1">
    <location>
        <begin position="314"/>
        <end position="355"/>
    </location>
</feature>
<dbReference type="AlphaFoldDB" id="A0A0F5IQ93"/>
<evidence type="ECO:0000259" key="2">
    <source>
        <dbReference type="Pfam" id="PF13672"/>
    </source>
</evidence>
<dbReference type="EMBL" id="AQHV01000025">
    <property type="protein sequence ID" value="KKB47701.1"/>
    <property type="molecule type" value="Genomic_DNA"/>
</dbReference>
<feature type="domain" description="PPM-type phosphatase" evidence="2">
    <location>
        <begin position="11"/>
        <end position="230"/>
    </location>
</feature>
<keyword evidence="1" id="KW-0175">Coiled coil</keyword>
<dbReference type="Pfam" id="PF13672">
    <property type="entry name" value="PP2C_2"/>
    <property type="match status" value="1"/>
</dbReference>
<dbReference type="InterPro" id="IPR001932">
    <property type="entry name" value="PPM-type_phosphatase-like_dom"/>
</dbReference>
<protein>
    <recommendedName>
        <fullName evidence="2">PPM-type phosphatase domain-containing protein</fullName>
    </recommendedName>
</protein>
<dbReference type="InterPro" id="IPR036457">
    <property type="entry name" value="PPM-type-like_dom_sf"/>
</dbReference>
<evidence type="ECO:0000256" key="1">
    <source>
        <dbReference type="SAM" id="Coils"/>
    </source>
</evidence>
<dbReference type="Proteomes" id="UP000033047">
    <property type="component" value="Unassembled WGS sequence"/>
</dbReference>
<name>A0A0F5IQ93_9BACT</name>
<reference evidence="3 4" key="1">
    <citation type="submission" date="2013-04" db="EMBL/GenBank/DDBJ databases">
        <title>The Genome Sequence of Parabacteroides goldsteinii DSM 19448.</title>
        <authorList>
            <consortium name="The Broad Institute Genomics Platform"/>
            <person name="Earl A."/>
            <person name="Ward D."/>
            <person name="Feldgarden M."/>
            <person name="Gevers D."/>
            <person name="Martens E."/>
            <person name="Sakamoto M."/>
            <person name="Benno Y."/>
            <person name="Song Y."/>
            <person name="Liu C."/>
            <person name="Lee J."/>
            <person name="Bolanos M."/>
            <person name="Vaisanen M.L."/>
            <person name="Finegold S.M."/>
            <person name="Walker B."/>
            <person name="Young S."/>
            <person name="Zeng Q."/>
            <person name="Gargeya S."/>
            <person name="Fitzgerald M."/>
            <person name="Haas B."/>
            <person name="Abouelleil A."/>
            <person name="Allen A.W."/>
            <person name="Alvarado L."/>
            <person name="Arachchi H.M."/>
            <person name="Berlin A.M."/>
            <person name="Chapman S.B."/>
            <person name="Gainer-Dewar J."/>
            <person name="Goldberg J."/>
            <person name="Griggs A."/>
            <person name="Gujja S."/>
            <person name="Hansen M."/>
            <person name="Howarth C."/>
            <person name="Imamovic A."/>
            <person name="Ireland A."/>
            <person name="Larimer J."/>
            <person name="McCowan C."/>
            <person name="Murphy C."/>
            <person name="Pearson M."/>
            <person name="Poon T.W."/>
            <person name="Priest M."/>
            <person name="Roberts A."/>
            <person name="Saif S."/>
            <person name="Shea T."/>
            <person name="Sisk P."/>
            <person name="Sykes S."/>
            <person name="Wortman J."/>
            <person name="Nusbaum C."/>
            <person name="Birren B."/>
        </authorList>
    </citation>
    <scope>NUCLEOTIDE SEQUENCE [LARGE SCALE GENOMIC DNA]</scope>
    <source>
        <strain evidence="3 4">DSM 19448</strain>
    </source>
</reference>
<feature type="coiled-coil region" evidence="1">
    <location>
        <begin position="434"/>
        <end position="500"/>
    </location>
</feature>
<accession>A0A0F5IQ93</accession>